<dbReference type="EMBL" id="UZAH01025649">
    <property type="protein sequence ID" value="VDO67967.1"/>
    <property type="molecule type" value="Genomic_DNA"/>
</dbReference>
<name>A0A3P7Y5C6_HELPZ</name>
<dbReference type="GO" id="GO:0005615">
    <property type="term" value="C:extracellular space"/>
    <property type="evidence" value="ECO:0007669"/>
    <property type="project" value="TreeGrafter"/>
</dbReference>
<dbReference type="AlphaFoldDB" id="A0A3P7Y5C6"/>
<dbReference type="OrthoDB" id="413313at2759"/>
<gene>
    <name evidence="1" type="ORF">HPBE_LOCUS6367</name>
</gene>
<dbReference type="Pfam" id="PF02995">
    <property type="entry name" value="DUF229"/>
    <property type="match status" value="1"/>
</dbReference>
<organism evidence="1">
    <name type="scientific">Heligmosomoides polygyrus</name>
    <name type="common">Parasitic roundworm</name>
    <dbReference type="NCBI Taxonomy" id="6339"/>
    <lineage>
        <taxon>Eukaryota</taxon>
        <taxon>Metazoa</taxon>
        <taxon>Ecdysozoa</taxon>
        <taxon>Nematoda</taxon>
        <taxon>Chromadorea</taxon>
        <taxon>Rhabditida</taxon>
        <taxon>Rhabditina</taxon>
        <taxon>Rhabditomorpha</taxon>
        <taxon>Strongyloidea</taxon>
        <taxon>Heligmosomidae</taxon>
        <taxon>Heligmosomoides</taxon>
    </lineage>
</organism>
<dbReference type="PANTHER" id="PTHR10974:SF6">
    <property type="entry name" value="PROTEIN CBG19234"/>
    <property type="match status" value="1"/>
</dbReference>
<reference evidence="1" key="1">
    <citation type="submission" date="2018-11" db="EMBL/GenBank/DDBJ databases">
        <authorList>
            <consortium name="Pathogen Informatics"/>
        </authorList>
    </citation>
    <scope>NUCLEOTIDE SEQUENCE [LARGE SCALE GENOMIC DNA]</scope>
</reference>
<dbReference type="InterPro" id="IPR004245">
    <property type="entry name" value="DUF229"/>
</dbReference>
<proteinExistence type="predicted"/>
<dbReference type="PANTHER" id="PTHR10974">
    <property type="entry name" value="FI08016P-RELATED"/>
    <property type="match status" value="1"/>
</dbReference>
<evidence type="ECO:0000313" key="1">
    <source>
        <dbReference type="EMBL" id="VDO67967.1"/>
    </source>
</evidence>
<protein>
    <submittedName>
        <fullName evidence="1">Uncharacterized protein</fullName>
    </submittedName>
</protein>
<accession>A0A3P7Y5C6</accession>
<sequence length="423" mass="48927">MLPQNRFASNAQIYSIAPISVNYYGIDPLRKDQLQKWTMSERLRQLKCPYEDYDMATMDSEGYMYVHPHFSRYPNVTEGVKCKVKKRLICALPFAHGKTSRLFSSRELYISKDTPSFGEFGESLKRPAAPQRSEHYSVDILAFDSTSRTMFMRHMPRTLELMNQLGYHILYGYNKVDNSMVNLEPILAGDIEEALVNPKDDSSGDINPQWILPTNNSLDPTLLPFLWKTMKEKFGCTSMFNDDIAVPQRGIFHYPEKEFKSGFTSAPSDHYYRAYYLAVYKNTYYSQCKDGGQIQREFIDLWRRFAKKYKNVCHFGFTFITSLEGEDRGTPPSLLNNDQLKAESHPRQTVKELKQHFGVDITISCRLNAIGEVKKLGKFIPLTAAAQPKGGFFGQHRDKRRKVDPLWQSSSLCTITRMRVLRR</sequence>